<evidence type="ECO:0000256" key="3">
    <source>
        <dbReference type="SAM" id="SignalP"/>
    </source>
</evidence>
<dbReference type="Proteomes" id="UP001153555">
    <property type="component" value="Unassembled WGS sequence"/>
</dbReference>
<dbReference type="PANTHER" id="PTHR31062">
    <property type="entry name" value="XYLOGLUCAN ENDOTRANSGLUCOSYLASE/HYDROLASE PROTEIN 8-RELATED"/>
    <property type="match status" value="1"/>
</dbReference>
<dbReference type="InterPro" id="IPR044791">
    <property type="entry name" value="Beta-glucanase/XTH"/>
</dbReference>
<dbReference type="Gene3D" id="2.60.120.200">
    <property type="match status" value="1"/>
</dbReference>
<comment type="caution">
    <text evidence="5">The sequence shown here is derived from an EMBL/GenBank/DDBJ whole genome shotgun (WGS) entry which is preliminary data.</text>
</comment>
<keyword evidence="6" id="KW-1185">Reference proteome</keyword>
<feature type="chain" id="PRO_5040171416" evidence="3">
    <location>
        <begin position="20"/>
        <end position="102"/>
    </location>
</feature>
<keyword evidence="1" id="KW-0378">Hydrolase</keyword>
<dbReference type="InterPro" id="IPR013320">
    <property type="entry name" value="ConA-like_dom_sf"/>
</dbReference>
<evidence type="ECO:0000256" key="2">
    <source>
        <dbReference type="ARBA" id="ARBA00023295"/>
    </source>
</evidence>
<dbReference type="EMBL" id="CACSLK010027690">
    <property type="protein sequence ID" value="CAA0827039.1"/>
    <property type="molecule type" value="Genomic_DNA"/>
</dbReference>
<reference evidence="5" key="1">
    <citation type="submission" date="2019-12" db="EMBL/GenBank/DDBJ databases">
        <authorList>
            <person name="Scholes J."/>
        </authorList>
    </citation>
    <scope>NUCLEOTIDE SEQUENCE</scope>
</reference>
<dbReference type="SUPFAM" id="SSF49899">
    <property type="entry name" value="Concanavalin A-like lectins/glucanases"/>
    <property type="match status" value="1"/>
</dbReference>
<proteinExistence type="predicted"/>
<organism evidence="5 6">
    <name type="scientific">Striga hermonthica</name>
    <name type="common">Purple witchweed</name>
    <name type="synonym">Buchnera hermonthica</name>
    <dbReference type="NCBI Taxonomy" id="68872"/>
    <lineage>
        <taxon>Eukaryota</taxon>
        <taxon>Viridiplantae</taxon>
        <taxon>Streptophyta</taxon>
        <taxon>Embryophyta</taxon>
        <taxon>Tracheophyta</taxon>
        <taxon>Spermatophyta</taxon>
        <taxon>Magnoliopsida</taxon>
        <taxon>eudicotyledons</taxon>
        <taxon>Gunneridae</taxon>
        <taxon>Pentapetalae</taxon>
        <taxon>asterids</taxon>
        <taxon>lamiids</taxon>
        <taxon>Lamiales</taxon>
        <taxon>Orobanchaceae</taxon>
        <taxon>Buchnereae</taxon>
        <taxon>Striga</taxon>
    </lineage>
</organism>
<dbReference type="GO" id="GO:0004553">
    <property type="term" value="F:hydrolase activity, hydrolyzing O-glycosyl compounds"/>
    <property type="evidence" value="ECO:0007669"/>
    <property type="project" value="InterPro"/>
</dbReference>
<evidence type="ECO:0000313" key="5">
    <source>
        <dbReference type="EMBL" id="CAA0827039.1"/>
    </source>
</evidence>
<evidence type="ECO:0000256" key="1">
    <source>
        <dbReference type="ARBA" id="ARBA00022801"/>
    </source>
</evidence>
<keyword evidence="3" id="KW-0732">Signal</keyword>
<feature type="non-terminal residue" evidence="5">
    <location>
        <position position="1"/>
    </location>
</feature>
<dbReference type="AlphaFoldDB" id="A0A9N7NAQ2"/>
<protein>
    <submittedName>
        <fullName evidence="5">Probable xyloglucan endotransglucosylase/hydrolase protein 32</fullName>
    </submittedName>
</protein>
<dbReference type="Pfam" id="PF00722">
    <property type="entry name" value="Glyco_hydro_16"/>
    <property type="match status" value="1"/>
</dbReference>
<dbReference type="GO" id="GO:0005975">
    <property type="term" value="P:carbohydrate metabolic process"/>
    <property type="evidence" value="ECO:0007669"/>
    <property type="project" value="InterPro"/>
</dbReference>
<feature type="domain" description="GH16" evidence="4">
    <location>
        <begin position="39"/>
        <end position="101"/>
    </location>
</feature>
<evidence type="ECO:0000313" key="6">
    <source>
        <dbReference type="Proteomes" id="UP001153555"/>
    </source>
</evidence>
<sequence length="102" mass="11190">MALLVILILLFLYPLGNNGEGPPSPGYYPSYTMGSIGFDQGFTNLWGPQHQRLDQEELTIWLDKTSGSGFKSLNSYSSGYFGASMKVHPGYTAGVDTSLYVR</sequence>
<keyword evidence="2" id="KW-0326">Glycosidase</keyword>
<accession>A0A9N7NAQ2</accession>
<gene>
    <name evidence="5" type="ORF">SHERM_22735</name>
</gene>
<dbReference type="InterPro" id="IPR000757">
    <property type="entry name" value="Beta-glucanase-like"/>
</dbReference>
<evidence type="ECO:0000259" key="4">
    <source>
        <dbReference type="Pfam" id="PF00722"/>
    </source>
</evidence>
<dbReference type="OrthoDB" id="4781at2759"/>
<name>A0A9N7NAQ2_STRHE</name>
<feature type="signal peptide" evidence="3">
    <location>
        <begin position="1"/>
        <end position="19"/>
    </location>
</feature>